<dbReference type="Pfam" id="PF15597">
    <property type="entry name" value="Imm59"/>
    <property type="match status" value="1"/>
</dbReference>
<evidence type="ECO:0000313" key="1">
    <source>
        <dbReference type="EMBL" id="GGL52062.1"/>
    </source>
</evidence>
<protein>
    <submittedName>
        <fullName evidence="1">Uncharacterized protein</fullName>
    </submittedName>
</protein>
<keyword evidence="2" id="KW-1185">Reference proteome</keyword>
<reference evidence="1" key="2">
    <citation type="submission" date="2020-09" db="EMBL/GenBank/DDBJ databases">
        <authorList>
            <person name="Sun Q."/>
            <person name="Ohkuma M."/>
        </authorList>
    </citation>
    <scope>NUCLEOTIDE SEQUENCE</scope>
    <source>
        <strain evidence="1">JCM 15325</strain>
    </source>
</reference>
<sequence length="85" mass="10004">MNVEETKMIIQKEGLKNYCFFCDRSPNEREVVIQKSGKKWAVYTCDERAAKIGEQIYNNESDALEDFVKRLRGDKLVREYYGDSL</sequence>
<reference evidence="1" key="1">
    <citation type="journal article" date="2014" name="Int. J. Syst. Evol. Microbiol.">
        <title>Complete genome sequence of Corynebacterium casei LMG S-19264T (=DSM 44701T), isolated from a smear-ripened cheese.</title>
        <authorList>
            <consortium name="US DOE Joint Genome Institute (JGI-PGF)"/>
            <person name="Walter F."/>
            <person name="Albersmeier A."/>
            <person name="Kalinowski J."/>
            <person name="Ruckert C."/>
        </authorList>
    </citation>
    <scope>NUCLEOTIDE SEQUENCE</scope>
    <source>
        <strain evidence="1">JCM 15325</strain>
    </source>
</reference>
<dbReference type="RefSeq" id="WP_188802495.1">
    <property type="nucleotide sequence ID" value="NZ_BMOK01000005.1"/>
</dbReference>
<evidence type="ECO:0000313" key="2">
    <source>
        <dbReference type="Proteomes" id="UP000654670"/>
    </source>
</evidence>
<accession>A0A917S2H9</accession>
<gene>
    <name evidence="1" type="ORF">GCM10007968_15240</name>
</gene>
<dbReference type="EMBL" id="BMOK01000005">
    <property type="protein sequence ID" value="GGL52062.1"/>
    <property type="molecule type" value="Genomic_DNA"/>
</dbReference>
<proteinExistence type="predicted"/>
<comment type="caution">
    <text evidence="1">The sequence shown here is derived from an EMBL/GenBank/DDBJ whole genome shotgun (WGS) entry which is preliminary data.</text>
</comment>
<name>A0A917S2H9_9BACL</name>
<organism evidence="1 2">
    <name type="scientific">Sporolactobacillus putidus</name>
    <dbReference type="NCBI Taxonomy" id="492735"/>
    <lineage>
        <taxon>Bacteria</taxon>
        <taxon>Bacillati</taxon>
        <taxon>Bacillota</taxon>
        <taxon>Bacilli</taxon>
        <taxon>Bacillales</taxon>
        <taxon>Sporolactobacillaceae</taxon>
        <taxon>Sporolactobacillus</taxon>
    </lineage>
</organism>
<dbReference type="InterPro" id="IPR028954">
    <property type="entry name" value="Imm59"/>
</dbReference>
<dbReference type="Proteomes" id="UP000654670">
    <property type="component" value="Unassembled WGS sequence"/>
</dbReference>
<dbReference type="AlphaFoldDB" id="A0A917S2H9"/>